<comment type="caution">
    <text evidence="2">The sequence shown here is derived from an EMBL/GenBank/DDBJ whole genome shotgun (WGS) entry which is preliminary data.</text>
</comment>
<accession>A0ABT1HBZ0</accession>
<dbReference type="EMBL" id="JAMTCJ010000001">
    <property type="protein sequence ID" value="MCP2175196.1"/>
    <property type="molecule type" value="Genomic_DNA"/>
</dbReference>
<dbReference type="InterPro" id="IPR050266">
    <property type="entry name" value="AB_hydrolase_sf"/>
</dbReference>
<organism evidence="2 3">
    <name type="scientific">Williamsia maris</name>
    <dbReference type="NCBI Taxonomy" id="72806"/>
    <lineage>
        <taxon>Bacteria</taxon>
        <taxon>Bacillati</taxon>
        <taxon>Actinomycetota</taxon>
        <taxon>Actinomycetes</taxon>
        <taxon>Mycobacteriales</taxon>
        <taxon>Nocardiaceae</taxon>
        <taxon>Williamsia</taxon>
    </lineage>
</organism>
<name>A0ABT1HBZ0_9NOCA</name>
<proteinExistence type="predicted"/>
<dbReference type="Proteomes" id="UP001206895">
    <property type="component" value="Unassembled WGS sequence"/>
</dbReference>
<evidence type="ECO:0000313" key="3">
    <source>
        <dbReference type="Proteomes" id="UP001206895"/>
    </source>
</evidence>
<dbReference type="InterPro" id="IPR000639">
    <property type="entry name" value="Epox_hydrolase-like"/>
</dbReference>
<evidence type="ECO:0000313" key="2">
    <source>
        <dbReference type="EMBL" id="MCP2175196.1"/>
    </source>
</evidence>
<dbReference type="Pfam" id="PF00561">
    <property type="entry name" value="Abhydrolase_1"/>
    <property type="match status" value="1"/>
</dbReference>
<dbReference type="InterPro" id="IPR000073">
    <property type="entry name" value="AB_hydrolase_1"/>
</dbReference>
<gene>
    <name evidence="2" type="ORF">LX13_001003</name>
</gene>
<feature type="domain" description="AB hydrolase-1" evidence="1">
    <location>
        <begin position="25"/>
        <end position="276"/>
    </location>
</feature>
<protein>
    <submittedName>
        <fullName evidence="2">Pimeloyl-ACP methyl ester carboxylesterase</fullName>
    </submittedName>
</protein>
<dbReference type="InterPro" id="IPR029058">
    <property type="entry name" value="AB_hydrolase_fold"/>
</dbReference>
<keyword evidence="3" id="KW-1185">Reference proteome</keyword>
<reference evidence="2 3" key="1">
    <citation type="submission" date="2022-06" db="EMBL/GenBank/DDBJ databases">
        <title>Genomic Encyclopedia of Archaeal and Bacterial Type Strains, Phase II (KMG-II): from individual species to whole genera.</title>
        <authorList>
            <person name="Goeker M."/>
        </authorList>
    </citation>
    <scope>NUCLEOTIDE SEQUENCE [LARGE SCALE GENOMIC DNA]</scope>
    <source>
        <strain evidence="2 3">DSM 44693</strain>
    </source>
</reference>
<dbReference type="SUPFAM" id="SSF53474">
    <property type="entry name" value="alpha/beta-Hydrolases"/>
    <property type="match status" value="1"/>
</dbReference>
<dbReference type="PRINTS" id="PR00412">
    <property type="entry name" value="EPOXHYDRLASE"/>
</dbReference>
<sequence length="293" mass="32045">MESATVRAGVLDVAIERHGDPGGRPVVLAHGFPYDPRCFDDVVALLVASGADVVVPYLRGYGPTRFVSSTTVRSGQQAALAHDLRELIIAMDLERPVVAGFDWGGRAACLVSLLWPDLVSGLATVGGYNVQDIAASATPAPPHLDRRAWYQYYLHSERGRAGLAEYRAEFAQLLWTEWSPTWRFGDSEFAATAPSFDNPDFVDVVVHSYRHRYGLVDGDPAYAATEDEITHRRPIGVPTVVLEPTEDPIASLSGTGDHEAHFTDLVDVRPIDCGHNPPQELPSLFADAVRRLF</sequence>
<dbReference type="PANTHER" id="PTHR43798">
    <property type="entry name" value="MONOACYLGLYCEROL LIPASE"/>
    <property type="match status" value="1"/>
</dbReference>
<dbReference type="RefSeq" id="WP_253660194.1">
    <property type="nucleotide sequence ID" value="NZ_BAAAJQ010000001.1"/>
</dbReference>
<evidence type="ECO:0000259" key="1">
    <source>
        <dbReference type="Pfam" id="PF00561"/>
    </source>
</evidence>
<dbReference type="Gene3D" id="3.40.50.1820">
    <property type="entry name" value="alpha/beta hydrolase"/>
    <property type="match status" value="1"/>
</dbReference>